<evidence type="ECO:0000256" key="3">
    <source>
        <dbReference type="ARBA" id="ARBA00022475"/>
    </source>
</evidence>
<evidence type="ECO:0000313" key="10">
    <source>
        <dbReference type="Proteomes" id="UP000070427"/>
    </source>
</evidence>
<evidence type="ECO:0000256" key="2">
    <source>
        <dbReference type="ARBA" id="ARBA00009298"/>
    </source>
</evidence>
<evidence type="ECO:0000256" key="4">
    <source>
        <dbReference type="ARBA" id="ARBA00022692"/>
    </source>
</evidence>
<protein>
    <recommendedName>
        <fullName evidence="8">ACT domain-containing protein</fullName>
    </recommendedName>
</protein>
<evidence type="ECO:0000256" key="7">
    <source>
        <dbReference type="SAM" id="Phobius"/>
    </source>
</evidence>
<dbReference type="PANTHER" id="PTHR33778">
    <property type="entry name" value="PROTEIN MGTC"/>
    <property type="match status" value="1"/>
</dbReference>
<sequence>MEMSQADILFRLFLSVLLGGIIGIERESVNRPAGFRTHVLVCTGSTLTMLVSIYMFEKYRVLTTMDPARIAAQVVSGIGFLGAGTIIREGPTVKGLTTAASLWTVGSIGLAIGSGFYVAAVVATLFTFLTLISLSRLENLIIGRKLLHSICLIVDDKPGQIGKIGTVLGEMGVSIRKIRIENAEQEDSRVAISLLIRLPSNVKLDEVISRFSQIEGVYSIET</sequence>
<dbReference type="EMBL" id="LOED01000015">
    <property type="protein sequence ID" value="KXG76930.1"/>
    <property type="molecule type" value="Genomic_DNA"/>
</dbReference>
<dbReference type="STRING" id="520764.AN618_14130"/>
<gene>
    <name evidence="9" type="ORF">AN618_14130</name>
</gene>
<dbReference type="InParanoid" id="A0A140L8Q5"/>
<dbReference type="InterPro" id="IPR049177">
    <property type="entry name" value="MgtC_SapB_SrpB_YhiD_N"/>
</dbReference>
<reference evidence="9 10" key="1">
    <citation type="submission" date="2015-12" db="EMBL/GenBank/DDBJ databases">
        <title>Draft genome sequnece of Fervidicola ferrireducens strain Y170.</title>
        <authorList>
            <person name="Patel B.K."/>
        </authorList>
    </citation>
    <scope>NUCLEOTIDE SEQUENCE [LARGE SCALE GENOMIC DNA]</scope>
    <source>
        <strain evidence="9 10">Y170</strain>
    </source>
</reference>
<keyword evidence="3" id="KW-1003">Cell membrane</keyword>
<evidence type="ECO:0000313" key="9">
    <source>
        <dbReference type="EMBL" id="KXG76930.1"/>
    </source>
</evidence>
<feature type="transmembrane region" description="Helical" evidence="7">
    <location>
        <begin position="107"/>
        <end position="134"/>
    </location>
</feature>
<dbReference type="Pfam" id="PF02308">
    <property type="entry name" value="MgtC"/>
    <property type="match status" value="1"/>
</dbReference>
<name>A0A140L8Q5_9FIRM</name>
<dbReference type="InterPro" id="IPR002912">
    <property type="entry name" value="ACT_dom"/>
</dbReference>
<comment type="subcellular location">
    <subcellularLocation>
        <location evidence="1">Cell membrane</location>
        <topology evidence="1">Multi-pass membrane protein</topology>
    </subcellularLocation>
</comment>
<organism evidence="9 10">
    <name type="scientific">Fervidicola ferrireducens</name>
    <dbReference type="NCBI Taxonomy" id="520764"/>
    <lineage>
        <taxon>Bacteria</taxon>
        <taxon>Bacillati</taxon>
        <taxon>Bacillota</taxon>
        <taxon>Clostridia</taxon>
        <taxon>Thermosediminibacterales</taxon>
        <taxon>Thermosediminibacteraceae</taxon>
        <taxon>Fervidicola</taxon>
    </lineage>
</organism>
<evidence type="ECO:0000256" key="6">
    <source>
        <dbReference type="ARBA" id="ARBA00023136"/>
    </source>
</evidence>
<keyword evidence="6 7" id="KW-0472">Membrane</keyword>
<feature type="domain" description="ACT" evidence="8">
    <location>
        <begin position="149"/>
        <end position="222"/>
    </location>
</feature>
<accession>A0A140L8Q5</accession>
<evidence type="ECO:0000256" key="1">
    <source>
        <dbReference type="ARBA" id="ARBA00004651"/>
    </source>
</evidence>
<dbReference type="OrthoDB" id="9811198at2"/>
<evidence type="ECO:0000256" key="5">
    <source>
        <dbReference type="ARBA" id="ARBA00022989"/>
    </source>
</evidence>
<dbReference type="SUPFAM" id="SSF55021">
    <property type="entry name" value="ACT-like"/>
    <property type="match status" value="1"/>
</dbReference>
<evidence type="ECO:0000259" key="8">
    <source>
        <dbReference type="PROSITE" id="PS51671"/>
    </source>
</evidence>
<feature type="transmembrane region" description="Helical" evidence="7">
    <location>
        <begin position="33"/>
        <end position="56"/>
    </location>
</feature>
<dbReference type="Pfam" id="PF13291">
    <property type="entry name" value="ACT_4"/>
    <property type="match status" value="1"/>
</dbReference>
<dbReference type="PANTHER" id="PTHR33778:SF1">
    <property type="entry name" value="MAGNESIUM TRANSPORTER YHID-RELATED"/>
    <property type="match status" value="1"/>
</dbReference>
<keyword evidence="4 7" id="KW-0812">Transmembrane</keyword>
<dbReference type="PRINTS" id="PR01837">
    <property type="entry name" value="MGTCSAPBPROT"/>
</dbReference>
<dbReference type="InterPro" id="IPR003416">
    <property type="entry name" value="MgtC/SapB/SrpB/YhiD_fam"/>
</dbReference>
<comment type="similarity">
    <text evidence="2">Belongs to the MgtC/SapB family.</text>
</comment>
<proteinExistence type="inferred from homology"/>
<comment type="caution">
    <text evidence="9">The sequence shown here is derived from an EMBL/GenBank/DDBJ whole genome shotgun (WGS) entry which is preliminary data.</text>
</comment>
<dbReference type="InterPro" id="IPR045865">
    <property type="entry name" value="ACT-like_dom_sf"/>
</dbReference>
<keyword evidence="10" id="KW-1185">Reference proteome</keyword>
<dbReference type="GO" id="GO:0005886">
    <property type="term" value="C:plasma membrane"/>
    <property type="evidence" value="ECO:0007669"/>
    <property type="project" value="UniProtKB-SubCell"/>
</dbReference>
<dbReference type="PATRIC" id="fig|520764.3.peg.1473"/>
<dbReference type="FunCoup" id="A0A140L8Q5">
    <property type="interactions" value="27"/>
</dbReference>
<dbReference type="PROSITE" id="PS51671">
    <property type="entry name" value="ACT"/>
    <property type="match status" value="1"/>
</dbReference>
<keyword evidence="5 7" id="KW-1133">Transmembrane helix</keyword>
<dbReference type="Gene3D" id="3.30.70.260">
    <property type="match status" value="1"/>
</dbReference>
<feature type="transmembrane region" description="Helical" evidence="7">
    <location>
        <begin position="68"/>
        <end position="87"/>
    </location>
</feature>
<dbReference type="Proteomes" id="UP000070427">
    <property type="component" value="Unassembled WGS sequence"/>
</dbReference>
<dbReference type="AlphaFoldDB" id="A0A140L8Q5"/>